<feature type="non-terminal residue" evidence="2">
    <location>
        <position position="185"/>
    </location>
</feature>
<proteinExistence type="predicted"/>
<feature type="compositionally biased region" description="Basic residues" evidence="1">
    <location>
        <begin position="22"/>
        <end position="31"/>
    </location>
</feature>
<feature type="region of interest" description="Disordered" evidence="1">
    <location>
        <begin position="1"/>
        <end position="40"/>
    </location>
</feature>
<comment type="caution">
    <text evidence="2">The sequence shown here is derived from an EMBL/GenBank/DDBJ whole genome shotgun (WGS) entry which is preliminary data.</text>
</comment>
<dbReference type="AlphaFoldDB" id="A0A642BZN1"/>
<accession>A0A642BZN1</accession>
<protein>
    <submittedName>
        <fullName evidence="2">Uncharacterized protein</fullName>
    </submittedName>
</protein>
<name>A0A642BZN1_BACOV</name>
<evidence type="ECO:0000313" key="2">
    <source>
        <dbReference type="EMBL" id="KAA4631380.1"/>
    </source>
</evidence>
<gene>
    <name evidence="2" type="ORF">F3B52_27805</name>
</gene>
<organism evidence="2">
    <name type="scientific">Bacteroides ovatus</name>
    <dbReference type="NCBI Taxonomy" id="28116"/>
    <lineage>
        <taxon>Bacteria</taxon>
        <taxon>Pseudomonadati</taxon>
        <taxon>Bacteroidota</taxon>
        <taxon>Bacteroidia</taxon>
        <taxon>Bacteroidales</taxon>
        <taxon>Bacteroidaceae</taxon>
        <taxon>Bacteroides</taxon>
    </lineage>
</organism>
<reference evidence="2" key="1">
    <citation type="journal article" date="2019" name="Nat. Med.">
        <title>A library of human gut bacterial isolates paired with longitudinal multiomics data enables mechanistic microbiome research.</title>
        <authorList>
            <person name="Poyet M."/>
            <person name="Groussin M."/>
            <person name="Gibbons S.M."/>
            <person name="Avila-Pacheco J."/>
            <person name="Jiang X."/>
            <person name="Kearney S.M."/>
            <person name="Perrotta A.R."/>
            <person name="Berdy B."/>
            <person name="Zhao S."/>
            <person name="Lieberman T.D."/>
            <person name="Swanson P.K."/>
            <person name="Smith M."/>
            <person name="Roesemann S."/>
            <person name="Alexander J.E."/>
            <person name="Rich S.A."/>
            <person name="Livny J."/>
            <person name="Vlamakis H."/>
            <person name="Clish C."/>
            <person name="Bullock K."/>
            <person name="Deik A."/>
            <person name="Scott J."/>
            <person name="Pierce K.A."/>
            <person name="Xavier R.J."/>
            <person name="Alm E.J."/>
        </authorList>
    </citation>
    <scope>NUCLEOTIDE SEQUENCE</scope>
    <source>
        <strain evidence="2">BIOML-A16</strain>
    </source>
</reference>
<dbReference type="EMBL" id="VWFQ01000201">
    <property type="protein sequence ID" value="KAA4631380.1"/>
    <property type="molecule type" value="Genomic_DNA"/>
</dbReference>
<sequence>MQTALRINQGEPGGTHYPIGRPVRHPKRNIGTKKEDTAATGKRHDFLTDKIPPLAPDFWHKDGYDGSPVNLTTPENFDYLYQSASNYTGLMGIKLPFRYRKGGSPRLKITELYKVMEESVPECVNLEEKEGRLHFCLFRHHDWPEPALFWIPIDFTERLPIPLRNIVREFIRQFVRHHGVSNVTE</sequence>
<evidence type="ECO:0000256" key="1">
    <source>
        <dbReference type="SAM" id="MobiDB-lite"/>
    </source>
</evidence>